<gene>
    <name evidence="2" type="ORF">CWO92_01190</name>
</gene>
<reference evidence="2 3" key="1">
    <citation type="submission" date="2017-11" db="EMBL/GenBank/DDBJ databases">
        <title>Bacillus camelliae sp. nov., isolated from pu'er tea.</title>
        <authorList>
            <person name="Niu L."/>
        </authorList>
    </citation>
    <scope>NUCLEOTIDE SEQUENCE [LARGE SCALE GENOMIC DNA]</scope>
    <source>
        <strain evidence="2 3">7578-1</strain>
    </source>
</reference>
<dbReference type="AlphaFoldDB" id="A0A2N3LQ46"/>
<dbReference type="InterPro" id="IPR027393">
    <property type="entry name" value="Virus_scaffolding_prot_C"/>
</dbReference>
<dbReference type="Proteomes" id="UP000233440">
    <property type="component" value="Unassembled WGS sequence"/>
</dbReference>
<dbReference type="OrthoDB" id="2969764at2"/>
<evidence type="ECO:0000313" key="2">
    <source>
        <dbReference type="EMBL" id="PKR86705.1"/>
    </source>
</evidence>
<protein>
    <recommendedName>
        <fullName evidence="1">IDEAL domain-containing protein</fullName>
    </recommendedName>
</protein>
<comment type="caution">
    <text evidence="2">The sequence shown here is derived from an EMBL/GenBank/DDBJ whole genome shotgun (WGS) entry which is preliminary data.</text>
</comment>
<feature type="domain" description="IDEAL" evidence="1">
    <location>
        <begin position="33"/>
        <end position="69"/>
    </location>
</feature>
<sequence length="78" mass="9583">MEKKKSYTELMKDYAMTQLQNEKWMLHIYSDMILNELILKRQREQILREIDNALDIKDKKQFMKLTNELKNLEERFGS</sequence>
<accession>A0A2N3LQ46</accession>
<dbReference type="EMBL" id="PIQO01000001">
    <property type="protein sequence ID" value="PKR86705.1"/>
    <property type="molecule type" value="Genomic_DNA"/>
</dbReference>
<dbReference type="Pfam" id="PF08858">
    <property type="entry name" value="IDEAL"/>
    <property type="match status" value="1"/>
</dbReference>
<dbReference type="Gene3D" id="4.10.810.10">
    <property type="entry name" value="Virus Scaffolding Protein, Chain A"/>
    <property type="match status" value="1"/>
</dbReference>
<dbReference type="RefSeq" id="WP_101352355.1">
    <property type="nucleotide sequence ID" value="NZ_PIQO01000001.1"/>
</dbReference>
<dbReference type="SMART" id="SM00914">
    <property type="entry name" value="IDEAL"/>
    <property type="match status" value="1"/>
</dbReference>
<evidence type="ECO:0000259" key="1">
    <source>
        <dbReference type="SMART" id="SM00914"/>
    </source>
</evidence>
<name>A0A2N3LQ46_9BACI</name>
<keyword evidence="3" id="KW-1185">Reference proteome</keyword>
<evidence type="ECO:0000313" key="3">
    <source>
        <dbReference type="Proteomes" id="UP000233440"/>
    </source>
</evidence>
<organism evidence="2 3">
    <name type="scientific">Heyndrickxia camelliae</name>
    <dbReference type="NCBI Taxonomy" id="1707093"/>
    <lineage>
        <taxon>Bacteria</taxon>
        <taxon>Bacillati</taxon>
        <taxon>Bacillota</taxon>
        <taxon>Bacilli</taxon>
        <taxon>Bacillales</taxon>
        <taxon>Bacillaceae</taxon>
        <taxon>Heyndrickxia</taxon>
    </lineage>
</organism>
<dbReference type="InterPro" id="IPR014957">
    <property type="entry name" value="IDEAL_dom"/>
</dbReference>
<proteinExistence type="predicted"/>